<accession>A0A1B1BLG8</accession>
<evidence type="ECO:0000256" key="8">
    <source>
        <dbReference type="ARBA" id="ARBA00022967"/>
    </source>
</evidence>
<keyword evidence="8" id="KW-1278">Translocase</keyword>
<dbReference type="Gene3D" id="3.40.50.300">
    <property type="entry name" value="P-loop containing nucleotide triphosphate hydrolases"/>
    <property type="match status" value="2"/>
</dbReference>
<dbReference type="InterPro" id="IPR013563">
    <property type="entry name" value="Oligopep_ABC_C"/>
</dbReference>
<dbReference type="PATRIC" id="fig|670052.7.peg.2593"/>
<evidence type="ECO:0000313" key="12">
    <source>
        <dbReference type="EMBL" id="ANP73472.1"/>
    </source>
</evidence>
<dbReference type="EMBL" id="CP016282">
    <property type="protein sequence ID" value="ANP73472.1"/>
    <property type="molecule type" value="Genomic_DNA"/>
</dbReference>
<dbReference type="PANTHER" id="PTHR43297">
    <property type="entry name" value="OLIGOPEPTIDE TRANSPORT ATP-BINDING PROTEIN APPD"/>
    <property type="match status" value="1"/>
</dbReference>
<dbReference type="AlphaFoldDB" id="A0A1B1BLG8"/>
<keyword evidence="5" id="KW-0997">Cell inner membrane</keyword>
<sequence>MTFPTAQSGATQPGAGPDASAPVARVRDLRITLHREGAAIEAVRGVSFDVMPGEILGLVGESGSGKSVLGLSMMGLLPDYAKPKVTGSIQIQGTDIVGTTAEADRLVRKEHIGAVFQDPMTSLDPTMTIGHQLAEVARDKAHVLTLLADVGIPDPATRLGAYPHQLSGGLRQRVMIALALARNPSLIIADEPTTALDVTVQAQILDLLLTLRDEHGCSVIFVTHDLGVAAQISDRIAVMYRGEIVESGTVTSVLGTPQHDYTKGLLASRIDLNTPTDRPIVSAHGAGAADHLPARWPDVSPGGPAVTITDVRRSFVSGPLWKRRSLDAVRGVSLTIAQGESVALVGESGCGKSTLLRMVAGLDTPTSGTVSVAGTTRPQMVFQDAGSSLTPWLSVGELLRERLTATTPGLTRTQVRDRIEEALERVGLPADVARVRGDSLSGGQRQRVAIARAVIVPPAVLLCDEPTSALDVSLAATVLNLLGRLRRELNMSLLFVTHDLAAARVISDRIAVMNRGEIVELGAAAEVCANPIKPYTRSLLAAIPGQHLRVAPQRPPTSTIPTVAGNTLDTFDIDLDLDLDLGEARA</sequence>
<evidence type="ECO:0000256" key="5">
    <source>
        <dbReference type="ARBA" id="ARBA00022519"/>
    </source>
</evidence>
<dbReference type="Pfam" id="PF00005">
    <property type="entry name" value="ABC_tran"/>
    <property type="match status" value="2"/>
</dbReference>
<evidence type="ECO:0000256" key="7">
    <source>
        <dbReference type="ARBA" id="ARBA00022840"/>
    </source>
</evidence>
<evidence type="ECO:0000256" key="6">
    <source>
        <dbReference type="ARBA" id="ARBA00022741"/>
    </source>
</evidence>
<dbReference type="OrthoDB" id="8036461at2"/>
<dbReference type="KEGG" id="cart:PA27867_2524"/>
<reference evidence="12 13" key="1">
    <citation type="submission" date="2016-06" db="EMBL/GenBank/DDBJ databases">
        <title>Genome sequencing of Cryobacterium arcticum PAMC 27867.</title>
        <authorList>
            <person name="Lee J."/>
            <person name="Kim O.-S."/>
        </authorList>
    </citation>
    <scope>NUCLEOTIDE SEQUENCE [LARGE SCALE GENOMIC DNA]</scope>
    <source>
        <strain evidence="12 13">PAMC 27867</strain>
    </source>
</reference>
<dbReference type="PROSITE" id="PS50893">
    <property type="entry name" value="ABC_TRANSPORTER_2"/>
    <property type="match status" value="2"/>
</dbReference>
<dbReference type="GO" id="GO:0015833">
    <property type="term" value="P:peptide transport"/>
    <property type="evidence" value="ECO:0007669"/>
    <property type="project" value="InterPro"/>
</dbReference>
<feature type="domain" description="ABC transporter" evidence="11">
    <location>
        <begin position="24"/>
        <end position="266"/>
    </location>
</feature>
<feature type="region of interest" description="Disordered" evidence="10">
    <location>
        <begin position="1"/>
        <end position="22"/>
    </location>
</feature>
<evidence type="ECO:0000259" key="11">
    <source>
        <dbReference type="PROSITE" id="PS50893"/>
    </source>
</evidence>
<dbReference type="InterPro" id="IPR003439">
    <property type="entry name" value="ABC_transporter-like_ATP-bd"/>
</dbReference>
<proteinExistence type="inferred from homology"/>
<dbReference type="GO" id="GO:0016887">
    <property type="term" value="F:ATP hydrolysis activity"/>
    <property type="evidence" value="ECO:0007669"/>
    <property type="project" value="InterPro"/>
</dbReference>
<dbReference type="PROSITE" id="PS00211">
    <property type="entry name" value="ABC_TRANSPORTER_1"/>
    <property type="match status" value="1"/>
</dbReference>
<dbReference type="InterPro" id="IPR050388">
    <property type="entry name" value="ABC_Ni/Peptide_Import"/>
</dbReference>
<evidence type="ECO:0000256" key="4">
    <source>
        <dbReference type="ARBA" id="ARBA00022475"/>
    </source>
</evidence>
<keyword evidence="6" id="KW-0547">Nucleotide-binding</keyword>
<dbReference type="InterPro" id="IPR003593">
    <property type="entry name" value="AAA+_ATPase"/>
</dbReference>
<keyword evidence="7 12" id="KW-0067">ATP-binding</keyword>
<dbReference type="RefSeq" id="WP_066596897.1">
    <property type="nucleotide sequence ID" value="NZ_CP016282.1"/>
</dbReference>
<feature type="domain" description="ABC transporter" evidence="11">
    <location>
        <begin position="306"/>
        <end position="540"/>
    </location>
</feature>
<dbReference type="CDD" id="cd03257">
    <property type="entry name" value="ABC_NikE_OppD_transporters"/>
    <property type="match status" value="2"/>
</dbReference>
<name>A0A1B1BLG8_9MICO</name>
<keyword evidence="13" id="KW-1185">Reference proteome</keyword>
<dbReference type="SUPFAM" id="SSF52540">
    <property type="entry name" value="P-loop containing nucleoside triphosphate hydrolases"/>
    <property type="match status" value="2"/>
</dbReference>
<dbReference type="STRING" id="670052.PA27867_2524"/>
<comment type="subcellular location">
    <subcellularLocation>
        <location evidence="1">Cell membrane</location>
        <topology evidence="1">Peripheral membrane protein</topology>
    </subcellularLocation>
</comment>
<comment type="similarity">
    <text evidence="2">Belongs to the ABC transporter superfamily.</text>
</comment>
<gene>
    <name evidence="12" type="ORF">PA27867_2524</name>
</gene>
<keyword evidence="9" id="KW-0472">Membrane</keyword>
<evidence type="ECO:0000256" key="2">
    <source>
        <dbReference type="ARBA" id="ARBA00005417"/>
    </source>
</evidence>
<dbReference type="GO" id="GO:0005886">
    <property type="term" value="C:plasma membrane"/>
    <property type="evidence" value="ECO:0007669"/>
    <property type="project" value="UniProtKB-SubCell"/>
</dbReference>
<evidence type="ECO:0000256" key="9">
    <source>
        <dbReference type="ARBA" id="ARBA00023136"/>
    </source>
</evidence>
<evidence type="ECO:0000256" key="1">
    <source>
        <dbReference type="ARBA" id="ARBA00004202"/>
    </source>
</evidence>
<feature type="compositionally biased region" description="Polar residues" evidence="10">
    <location>
        <begin position="1"/>
        <end position="11"/>
    </location>
</feature>
<protein>
    <submittedName>
        <fullName evidence="12">Glutathione ABC transporter ATP-binding protein</fullName>
    </submittedName>
</protein>
<evidence type="ECO:0000256" key="3">
    <source>
        <dbReference type="ARBA" id="ARBA00022448"/>
    </source>
</evidence>
<evidence type="ECO:0000313" key="13">
    <source>
        <dbReference type="Proteomes" id="UP000092582"/>
    </source>
</evidence>
<keyword evidence="4" id="KW-1003">Cell membrane</keyword>
<dbReference type="Proteomes" id="UP000092582">
    <property type="component" value="Chromosome 1"/>
</dbReference>
<dbReference type="PANTHER" id="PTHR43297:SF14">
    <property type="entry name" value="ATPASE AAA-TYPE CORE DOMAIN-CONTAINING PROTEIN"/>
    <property type="match status" value="1"/>
</dbReference>
<evidence type="ECO:0000256" key="10">
    <source>
        <dbReference type="SAM" id="MobiDB-lite"/>
    </source>
</evidence>
<organism evidence="12 13">
    <name type="scientific">Cryobacterium arcticum</name>
    <dbReference type="NCBI Taxonomy" id="670052"/>
    <lineage>
        <taxon>Bacteria</taxon>
        <taxon>Bacillati</taxon>
        <taxon>Actinomycetota</taxon>
        <taxon>Actinomycetes</taxon>
        <taxon>Micrococcales</taxon>
        <taxon>Microbacteriaceae</taxon>
        <taxon>Cryobacterium</taxon>
    </lineage>
</organism>
<dbReference type="InterPro" id="IPR027417">
    <property type="entry name" value="P-loop_NTPase"/>
</dbReference>
<dbReference type="InterPro" id="IPR017871">
    <property type="entry name" value="ABC_transporter-like_CS"/>
</dbReference>
<keyword evidence="3" id="KW-0813">Transport</keyword>
<dbReference type="Pfam" id="PF08352">
    <property type="entry name" value="oligo_HPY"/>
    <property type="match status" value="2"/>
</dbReference>
<dbReference type="SMART" id="SM00382">
    <property type="entry name" value="AAA"/>
    <property type="match status" value="2"/>
</dbReference>
<dbReference type="GO" id="GO:0005524">
    <property type="term" value="F:ATP binding"/>
    <property type="evidence" value="ECO:0007669"/>
    <property type="project" value="UniProtKB-KW"/>
</dbReference>